<dbReference type="EMBL" id="BPQB01000072">
    <property type="protein sequence ID" value="GJE97451.1"/>
    <property type="molecule type" value="Genomic_DNA"/>
</dbReference>
<sequence>MLRSSLAYALRLRSIRLASTSASSVSGLRHTVLGGDAAILIPTALFPARLTSANASAAPAAVAQCKVGTTSAPVHGSTSKDMSIHTTSLAREIRRALGKGGGKLVKVSTDPEVLHVYQSSETEYCPGSDPTVVVSSQCADDVTTIVKLASNM</sequence>
<protein>
    <submittedName>
        <fullName evidence="1">Uncharacterized protein</fullName>
    </submittedName>
</protein>
<name>A0A9P3LJE1_9APHY</name>
<keyword evidence="2" id="KW-1185">Reference proteome</keyword>
<dbReference type="Proteomes" id="UP000703269">
    <property type="component" value="Unassembled WGS sequence"/>
</dbReference>
<dbReference type="AlphaFoldDB" id="A0A9P3LJE1"/>
<reference evidence="1 2" key="1">
    <citation type="submission" date="2021-08" db="EMBL/GenBank/DDBJ databases">
        <title>Draft Genome Sequence of Phanerochaete sordida strain YK-624.</title>
        <authorList>
            <person name="Mori T."/>
            <person name="Dohra H."/>
            <person name="Suzuki T."/>
            <person name="Kawagishi H."/>
            <person name="Hirai H."/>
        </authorList>
    </citation>
    <scope>NUCLEOTIDE SEQUENCE [LARGE SCALE GENOMIC DNA]</scope>
    <source>
        <strain evidence="1 2">YK-624</strain>
    </source>
</reference>
<evidence type="ECO:0000313" key="1">
    <source>
        <dbReference type="EMBL" id="GJE97451.1"/>
    </source>
</evidence>
<proteinExistence type="predicted"/>
<organism evidence="1 2">
    <name type="scientific">Phanerochaete sordida</name>
    <dbReference type="NCBI Taxonomy" id="48140"/>
    <lineage>
        <taxon>Eukaryota</taxon>
        <taxon>Fungi</taxon>
        <taxon>Dikarya</taxon>
        <taxon>Basidiomycota</taxon>
        <taxon>Agaricomycotina</taxon>
        <taxon>Agaricomycetes</taxon>
        <taxon>Polyporales</taxon>
        <taxon>Phanerochaetaceae</taxon>
        <taxon>Phanerochaete</taxon>
    </lineage>
</organism>
<comment type="caution">
    <text evidence="1">The sequence shown here is derived from an EMBL/GenBank/DDBJ whole genome shotgun (WGS) entry which is preliminary data.</text>
</comment>
<gene>
    <name evidence="1" type="ORF">PsYK624_136700</name>
</gene>
<evidence type="ECO:0000313" key="2">
    <source>
        <dbReference type="Proteomes" id="UP000703269"/>
    </source>
</evidence>
<accession>A0A9P3LJE1</accession>